<comment type="subcellular location">
    <subcellularLocation>
        <location evidence="1">Membrane</location>
        <topology evidence="1">Multi-pass membrane protein</topology>
    </subcellularLocation>
</comment>
<keyword evidence="3" id="KW-1133">Transmembrane helix</keyword>
<dbReference type="EMBL" id="JACTNZ010000009">
    <property type="protein sequence ID" value="KAG5533227.1"/>
    <property type="molecule type" value="Genomic_DNA"/>
</dbReference>
<reference evidence="5" key="1">
    <citation type="submission" date="2020-08" db="EMBL/GenBank/DDBJ databases">
        <title>Plant Genome Project.</title>
        <authorList>
            <person name="Zhang R.-G."/>
        </authorList>
    </citation>
    <scope>NUCLEOTIDE SEQUENCE</scope>
    <source>
        <strain evidence="5">WSP0</strain>
        <tissue evidence="5">Leaf</tissue>
    </source>
</reference>
<evidence type="ECO:0000313" key="5">
    <source>
        <dbReference type="EMBL" id="KAG5533227.1"/>
    </source>
</evidence>
<evidence type="ECO:0000256" key="2">
    <source>
        <dbReference type="ARBA" id="ARBA00022692"/>
    </source>
</evidence>
<accession>A0AAV6IYE6</accession>
<dbReference type="GO" id="GO:0006890">
    <property type="term" value="P:retrograde vesicle-mediated transport, Golgi to endoplasmic reticulum"/>
    <property type="evidence" value="ECO:0007669"/>
    <property type="project" value="InterPro"/>
</dbReference>
<organism evidence="5 6">
    <name type="scientific">Rhododendron griersonianum</name>
    <dbReference type="NCBI Taxonomy" id="479676"/>
    <lineage>
        <taxon>Eukaryota</taxon>
        <taxon>Viridiplantae</taxon>
        <taxon>Streptophyta</taxon>
        <taxon>Embryophyta</taxon>
        <taxon>Tracheophyta</taxon>
        <taxon>Spermatophyta</taxon>
        <taxon>Magnoliopsida</taxon>
        <taxon>eudicotyledons</taxon>
        <taxon>Gunneridae</taxon>
        <taxon>Pentapetalae</taxon>
        <taxon>asterids</taxon>
        <taxon>Ericales</taxon>
        <taxon>Ericaceae</taxon>
        <taxon>Ericoideae</taxon>
        <taxon>Rhodoreae</taxon>
        <taxon>Rhododendron</taxon>
    </lineage>
</organism>
<dbReference type="PANTHER" id="PTHR13377:SF14">
    <property type="entry name" value="RHOMBOID-LIKE PROTEIN 19"/>
    <property type="match status" value="1"/>
</dbReference>
<proteinExistence type="predicted"/>
<dbReference type="AlphaFoldDB" id="A0AAV6IYE6"/>
<name>A0AAV6IYE6_9ERIC</name>
<keyword evidence="2" id="KW-0812">Transmembrane</keyword>
<evidence type="ECO:0000256" key="3">
    <source>
        <dbReference type="ARBA" id="ARBA00022989"/>
    </source>
</evidence>
<keyword evidence="4" id="KW-0472">Membrane</keyword>
<dbReference type="PANTHER" id="PTHR13377">
    <property type="entry name" value="PLACENTAL PROTEIN 6"/>
    <property type="match status" value="1"/>
</dbReference>
<gene>
    <name evidence="5" type="ORF">RHGRI_027436</name>
</gene>
<evidence type="ECO:0000313" key="6">
    <source>
        <dbReference type="Proteomes" id="UP000823749"/>
    </source>
</evidence>
<keyword evidence="6" id="KW-1185">Reference proteome</keyword>
<evidence type="ECO:0000256" key="4">
    <source>
        <dbReference type="ARBA" id="ARBA00023136"/>
    </source>
</evidence>
<evidence type="ECO:0000256" key="1">
    <source>
        <dbReference type="ARBA" id="ARBA00004141"/>
    </source>
</evidence>
<sequence length="139" mass="15422">MPRNPFKFQTGQHHRRISVLSINEWLVNQILDDDDNDGESEDAVSVDLDKILQQHVRTILNQRLLQTILAVVLNSGHIVVQISPAAVPYLALIPAGTIPRAWILITAGYLEQSAYGVVISAIGLLFLGKLVEVLKFPTF</sequence>
<comment type="caution">
    <text evidence="5">The sequence shown here is derived from an EMBL/GenBank/DDBJ whole genome shotgun (WGS) entry which is preliminary data.</text>
</comment>
<dbReference type="Pfam" id="PF08551">
    <property type="entry name" value="DUF1751"/>
    <property type="match status" value="1"/>
</dbReference>
<dbReference type="GO" id="GO:0005794">
    <property type="term" value="C:Golgi apparatus"/>
    <property type="evidence" value="ECO:0007669"/>
    <property type="project" value="TreeGrafter"/>
</dbReference>
<dbReference type="GO" id="GO:0016020">
    <property type="term" value="C:membrane"/>
    <property type="evidence" value="ECO:0007669"/>
    <property type="project" value="UniProtKB-SubCell"/>
</dbReference>
<dbReference type="InterPro" id="IPR013861">
    <property type="entry name" value="TMEM115/Pdh1/Rbl19"/>
</dbReference>
<dbReference type="Proteomes" id="UP000823749">
    <property type="component" value="Chromosome 9"/>
</dbReference>
<protein>
    <submittedName>
        <fullName evidence="5">Uncharacterized protein</fullName>
    </submittedName>
</protein>